<comment type="similarity">
    <text evidence="2">Belongs to the TFP11/STIP family.</text>
</comment>
<dbReference type="InterPro" id="IPR022159">
    <property type="entry name" value="STIP/TFIP11_N"/>
</dbReference>
<comment type="subcellular location">
    <subcellularLocation>
        <location evidence="1">Nucleus</location>
    </subcellularLocation>
</comment>
<accession>A0A0K0FMH7</accession>
<dbReference type="InterPro" id="IPR000467">
    <property type="entry name" value="G_patch_dom"/>
</dbReference>
<keyword evidence="4" id="KW-0747">Spliceosome</keyword>
<keyword evidence="5" id="KW-0508">mRNA splicing</keyword>
<dbReference type="PANTHER" id="PTHR23329:SF1">
    <property type="entry name" value="TUFTELIN-INTERACTING PROTEIN 11"/>
    <property type="match status" value="1"/>
</dbReference>
<evidence type="ECO:0000256" key="3">
    <source>
        <dbReference type="ARBA" id="ARBA00022664"/>
    </source>
</evidence>
<evidence type="ECO:0000256" key="2">
    <source>
        <dbReference type="ARBA" id="ARBA00010900"/>
    </source>
</evidence>
<keyword evidence="9" id="KW-1185">Reference proteome</keyword>
<feature type="compositionally biased region" description="Basic and acidic residues" evidence="7">
    <location>
        <begin position="79"/>
        <end position="93"/>
    </location>
</feature>
<reference evidence="10" key="2">
    <citation type="submission" date="2015-08" db="UniProtKB">
        <authorList>
            <consortium name="WormBaseParasite"/>
        </authorList>
    </citation>
    <scope>IDENTIFICATION</scope>
</reference>
<evidence type="ECO:0000256" key="4">
    <source>
        <dbReference type="ARBA" id="ARBA00022728"/>
    </source>
</evidence>
<feature type="region of interest" description="Disordered" evidence="7">
    <location>
        <begin position="179"/>
        <end position="200"/>
    </location>
</feature>
<keyword evidence="3" id="KW-0507">mRNA processing</keyword>
<name>A0A0K0FMH7_STRVS</name>
<evidence type="ECO:0000313" key="10">
    <source>
        <dbReference type="WBParaSite" id="SVE_1020400.1"/>
    </source>
</evidence>
<sequence>MSESEEESIAFDINSMDFEDALEGMNRKRRYNMTKEDHLYGIFKPDGIDEASGSKNKKYEDEKKKLSKPINFVSGGTTKDNDDNVEKEKREPKNVNINTKKSFPNEFAGMRSSMPNNISKGSVIMNIMKKMGYDEKKGLGKDKQGTIDSIEVNVRPGRGALGSYEFENKSVNEKFINKNEEFGSDSQNKEKNENWKKGKANKNKEKVKYEDYYDVTKVDPTKNRNDTSMKIIDMTGRSTKVYDSIHSLLSTKSYNFGEFDGEYSKYNVPEVIQNLSMLCSMAEIEIEKSGKEYVEKKFFINKYENDLNEVQGNISKLKTEIDATEYMIRKLADFNKLKFDNIANVYDFVVNLYDGSLGIPENKSIINEIIVAKILPYYLRKFTRWNIFEIEENTPNPNNDFLMWKGFLKSIDDRELEPQNYKLFKKISDLPIYDRIVYESLHVPIRRSILSWQPKEEYDLLKNFFSKYKDIIPDWFNEYIKIRFIVPKIESEIESWDPIKDRIPLHKWFIPIHQIMSNHLRHTHYMIRNKIAKGLQLWEGKDLSPLRFLKVWKDIFSQKSFKHFIRKNIIPKLHSYLSGISLTLEYNFLELKKFFQWEDVISTDDMIDIFVNSFFPGCNYFVSKKSNTDREGLKLVALFYVNLRKILPSNFLFLPDIMNEMSNMLFIIKKAAIGKNSFKSIPQS</sequence>
<dbReference type="Pfam" id="PF07842">
    <property type="entry name" value="GCFC"/>
    <property type="match status" value="1"/>
</dbReference>
<protein>
    <submittedName>
        <fullName evidence="10">Tuftelin-interacting protein 11 (inferred by orthology to a human protein)</fullName>
    </submittedName>
</protein>
<dbReference type="InterPro" id="IPR045211">
    <property type="entry name" value="TFP11/STIP/Ntr1"/>
</dbReference>
<dbReference type="Pfam" id="PF12457">
    <property type="entry name" value="TIP_N"/>
    <property type="match status" value="1"/>
</dbReference>
<dbReference type="PROSITE" id="PS50174">
    <property type="entry name" value="G_PATCH"/>
    <property type="match status" value="1"/>
</dbReference>
<dbReference type="STRING" id="75913.A0A0K0FMH7"/>
<evidence type="ECO:0000256" key="6">
    <source>
        <dbReference type="ARBA" id="ARBA00023242"/>
    </source>
</evidence>
<dbReference type="GO" id="GO:0071008">
    <property type="term" value="C:U2-type post-mRNA release spliceosomal complex"/>
    <property type="evidence" value="ECO:0007669"/>
    <property type="project" value="TreeGrafter"/>
</dbReference>
<dbReference type="GO" id="GO:0000390">
    <property type="term" value="P:spliceosomal complex disassembly"/>
    <property type="evidence" value="ECO:0007669"/>
    <property type="project" value="InterPro"/>
</dbReference>
<dbReference type="Pfam" id="PF01585">
    <property type="entry name" value="G-patch"/>
    <property type="match status" value="1"/>
</dbReference>
<evidence type="ECO:0000313" key="9">
    <source>
        <dbReference type="Proteomes" id="UP000035680"/>
    </source>
</evidence>
<keyword evidence="6" id="KW-0539">Nucleus</keyword>
<proteinExistence type="inferred from homology"/>
<dbReference type="PANTHER" id="PTHR23329">
    <property type="entry name" value="TUFTELIN-INTERACTING PROTEIN 11-RELATED"/>
    <property type="match status" value="1"/>
</dbReference>
<reference evidence="9" key="1">
    <citation type="submission" date="2014-07" db="EMBL/GenBank/DDBJ databases">
        <authorList>
            <person name="Martin A.A"/>
            <person name="De Silva N."/>
        </authorList>
    </citation>
    <scope>NUCLEOTIDE SEQUENCE</scope>
</reference>
<evidence type="ECO:0000256" key="7">
    <source>
        <dbReference type="SAM" id="MobiDB-lite"/>
    </source>
</evidence>
<dbReference type="AlphaFoldDB" id="A0A0K0FMH7"/>
<dbReference type="SMART" id="SM00443">
    <property type="entry name" value="G_patch"/>
    <property type="match status" value="1"/>
</dbReference>
<feature type="region of interest" description="Disordered" evidence="7">
    <location>
        <begin position="43"/>
        <end position="101"/>
    </location>
</feature>
<dbReference type="InterPro" id="IPR022783">
    <property type="entry name" value="GCFC_dom"/>
</dbReference>
<dbReference type="GO" id="GO:0003676">
    <property type="term" value="F:nucleic acid binding"/>
    <property type="evidence" value="ECO:0007669"/>
    <property type="project" value="InterPro"/>
</dbReference>
<feature type="domain" description="G-patch" evidence="8">
    <location>
        <begin position="120"/>
        <end position="166"/>
    </location>
</feature>
<evidence type="ECO:0000259" key="8">
    <source>
        <dbReference type="PROSITE" id="PS50174"/>
    </source>
</evidence>
<evidence type="ECO:0000256" key="5">
    <source>
        <dbReference type="ARBA" id="ARBA00023187"/>
    </source>
</evidence>
<dbReference type="WBParaSite" id="SVE_1020400.1">
    <property type="protein sequence ID" value="SVE_1020400.1"/>
    <property type="gene ID" value="SVE_1020400"/>
</dbReference>
<dbReference type="Proteomes" id="UP000035680">
    <property type="component" value="Unassembled WGS sequence"/>
</dbReference>
<organism evidence="9 10">
    <name type="scientific">Strongyloides venezuelensis</name>
    <name type="common">Threadworm</name>
    <dbReference type="NCBI Taxonomy" id="75913"/>
    <lineage>
        <taxon>Eukaryota</taxon>
        <taxon>Metazoa</taxon>
        <taxon>Ecdysozoa</taxon>
        <taxon>Nematoda</taxon>
        <taxon>Chromadorea</taxon>
        <taxon>Rhabditida</taxon>
        <taxon>Tylenchina</taxon>
        <taxon>Panagrolaimomorpha</taxon>
        <taxon>Strongyloidoidea</taxon>
        <taxon>Strongyloididae</taxon>
        <taxon>Strongyloides</taxon>
    </lineage>
</organism>
<evidence type="ECO:0000256" key="1">
    <source>
        <dbReference type="ARBA" id="ARBA00004123"/>
    </source>
</evidence>